<dbReference type="GO" id="GO:0030170">
    <property type="term" value="F:pyridoxal phosphate binding"/>
    <property type="evidence" value="ECO:0007669"/>
    <property type="project" value="TreeGrafter"/>
</dbReference>
<sequence length="229" mass="24786">MAMTQLAALGLRPGDEVVLPSYGGDRAAREVQLAGAVPVFADIDPLSFCLSPSSAEAVMSERTVAIVAIHLFGHPADMVRLEELAQRRGAELVEDGRSLGEIPSGQALRRRERASFLGSRLRGVLPPQTRAGAEHAFEEYVVRVPGNGRPDRDVFRHALRARGIECYVPIVTPAHRARGLRTAQWLQESELAAEQGLALTLEDSMSRRQLSRIASACNSLGGLLMEPAC</sequence>
<dbReference type="InterPro" id="IPR015421">
    <property type="entry name" value="PyrdxlP-dep_Trfase_major"/>
</dbReference>
<dbReference type="GO" id="GO:0008483">
    <property type="term" value="F:transaminase activity"/>
    <property type="evidence" value="ECO:0007669"/>
    <property type="project" value="UniProtKB-KW"/>
</dbReference>
<evidence type="ECO:0000256" key="2">
    <source>
        <dbReference type="ARBA" id="ARBA00022576"/>
    </source>
</evidence>
<dbReference type="Proteomes" id="UP000694501">
    <property type="component" value="Unassembled WGS sequence"/>
</dbReference>
<evidence type="ECO:0000256" key="5">
    <source>
        <dbReference type="ARBA" id="ARBA00038398"/>
    </source>
</evidence>
<dbReference type="GO" id="GO:0000271">
    <property type="term" value="P:polysaccharide biosynthetic process"/>
    <property type="evidence" value="ECO:0007669"/>
    <property type="project" value="TreeGrafter"/>
</dbReference>
<protein>
    <submittedName>
        <fullName evidence="6">DegT/DnrJ/EryC1/StrS family aminotransferase</fullName>
    </submittedName>
</protein>
<organism evidence="6 7">
    <name type="scientific">Streptomyces tardus</name>
    <dbReference type="NCBI Taxonomy" id="2780544"/>
    <lineage>
        <taxon>Bacteria</taxon>
        <taxon>Bacillati</taxon>
        <taxon>Actinomycetota</taxon>
        <taxon>Actinomycetes</taxon>
        <taxon>Kitasatosporales</taxon>
        <taxon>Streptomycetaceae</taxon>
        <taxon>Streptomyces</taxon>
    </lineage>
</organism>
<dbReference type="InterPro" id="IPR015424">
    <property type="entry name" value="PyrdxlP-dep_Trfase"/>
</dbReference>
<comment type="cofactor">
    <cofactor evidence="1">
        <name>pyridoxal 5'-phosphate</name>
        <dbReference type="ChEBI" id="CHEBI:597326"/>
    </cofactor>
</comment>
<dbReference type="Gene3D" id="3.90.1150.10">
    <property type="entry name" value="Aspartate Aminotransferase, domain 1"/>
    <property type="match status" value="1"/>
</dbReference>
<dbReference type="Gene3D" id="3.40.640.10">
    <property type="entry name" value="Type I PLP-dependent aspartate aminotransferase-like (Major domain)"/>
    <property type="match status" value="1"/>
</dbReference>
<comment type="similarity">
    <text evidence="5">Belongs to the DegT/DnrJ/EryC1 family. L-glutamine:2-deoxy-scyllo-inosose/scyllo-inosose aminotransferase subfamily.</text>
</comment>
<keyword evidence="3" id="KW-0808">Transferase</keyword>
<dbReference type="EMBL" id="JAELVF020000003">
    <property type="protein sequence ID" value="MBU7600251.1"/>
    <property type="molecule type" value="Genomic_DNA"/>
</dbReference>
<dbReference type="AlphaFoldDB" id="A0A949JHJ3"/>
<dbReference type="PANTHER" id="PTHR30244:SF34">
    <property type="entry name" value="DTDP-4-AMINO-4,6-DIDEOXYGALACTOSE TRANSAMINASE"/>
    <property type="match status" value="1"/>
</dbReference>
<keyword evidence="2 6" id="KW-0032">Aminotransferase</keyword>
<reference evidence="6" key="1">
    <citation type="submission" date="2021-06" db="EMBL/GenBank/DDBJ databases">
        <title>Sequencing of actinobacteria type strains.</title>
        <authorList>
            <person name="Nguyen G.-S."/>
            <person name="Wentzel A."/>
        </authorList>
    </citation>
    <scope>NUCLEOTIDE SEQUENCE</scope>
    <source>
        <strain evidence="6">P38-E01</strain>
    </source>
</reference>
<evidence type="ECO:0000313" key="6">
    <source>
        <dbReference type="EMBL" id="MBU7600251.1"/>
    </source>
</evidence>
<keyword evidence="4" id="KW-0663">Pyridoxal phosphate</keyword>
<dbReference type="SUPFAM" id="SSF53383">
    <property type="entry name" value="PLP-dependent transferases"/>
    <property type="match status" value="1"/>
</dbReference>
<dbReference type="InterPro" id="IPR000653">
    <property type="entry name" value="DegT/StrS_aminotransferase"/>
</dbReference>
<proteinExistence type="inferred from homology"/>
<evidence type="ECO:0000256" key="3">
    <source>
        <dbReference type="ARBA" id="ARBA00022679"/>
    </source>
</evidence>
<dbReference type="RefSeq" id="WP_211041154.1">
    <property type="nucleotide sequence ID" value="NZ_JAELVF020000003.1"/>
</dbReference>
<evidence type="ECO:0000256" key="1">
    <source>
        <dbReference type="ARBA" id="ARBA00001933"/>
    </source>
</evidence>
<accession>A0A949JHJ3</accession>
<name>A0A949JHJ3_9ACTN</name>
<gene>
    <name evidence="6" type="ORF">JGS22_022105</name>
</gene>
<comment type="caution">
    <text evidence="6">The sequence shown here is derived from an EMBL/GenBank/DDBJ whole genome shotgun (WGS) entry which is preliminary data.</text>
</comment>
<evidence type="ECO:0000256" key="4">
    <source>
        <dbReference type="ARBA" id="ARBA00022898"/>
    </source>
</evidence>
<dbReference type="InterPro" id="IPR015422">
    <property type="entry name" value="PyrdxlP-dep_Trfase_small"/>
</dbReference>
<dbReference type="PANTHER" id="PTHR30244">
    <property type="entry name" value="TRANSAMINASE"/>
    <property type="match status" value="1"/>
</dbReference>
<evidence type="ECO:0000313" key="7">
    <source>
        <dbReference type="Proteomes" id="UP000694501"/>
    </source>
</evidence>
<keyword evidence="7" id="KW-1185">Reference proteome</keyword>
<dbReference type="Pfam" id="PF01041">
    <property type="entry name" value="DegT_DnrJ_EryC1"/>
    <property type="match status" value="2"/>
</dbReference>